<gene>
    <name evidence="1" type="ORF">DOP62_09790</name>
</gene>
<dbReference type="Proteomes" id="UP000267249">
    <property type="component" value="Chromosome"/>
</dbReference>
<accession>A0AAN1QPF5</accession>
<evidence type="ECO:0000313" key="2">
    <source>
        <dbReference type="Proteomes" id="UP000267249"/>
    </source>
</evidence>
<dbReference type="AlphaFoldDB" id="A0AAN1QPF5"/>
<sequence length="184" mass="20183">MFRLRKLLTALFVLVGAGLAAYFAVVTYRSQQSIGTATSIPLPEFLERLPDSLRFRELDARLGKARDVSLALSEVNSAQMVNYIWGGFQPSFAALGVTPTVVGYSFELEVTPQQSITRALPTQDFSPSFIGAVVPEGDRVFELRCQSIEPRRIKLAPPVLEQNQLICGPGSFPLEPPATQPSTR</sequence>
<reference evidence="1 2" key="1">
    <citation type="journal article" date="2018" name="Sci. Rep.">
        <title>Genome Features and Biochemical Characteristics of a Robust, Fast Growing and Naturally Transformable Cyanobacterium Synechococcus elongatus PCC 11801 Isolated from India.</title>
        <authorList>
            <person name="Jaiswal D."/>
            <person name="Sengupta A."/>
            <person name="Sohoni S."/>
            <person name="Sengupta S."/>
            <person name="Phadnavis A.G."/>
            <person name="Pakrasi H.B."/>
            <person name="Wangikar P.P."/>
        </authorList>
    </citation>
    <scope>NUCLEOTIDE SEQUENCE [LARGE SCALE GENOMIC DNA]</scope>
    <source>
        <strain evidence="1 2">PCC 11801</strain>
    </source>
</reference>
<protein>
    <submittedName>
        <fullName evidence="1">Uncharacterized protein</fullName>
    </submittedName>
</protein>
<evidence type="ECO:0000313" key="1">
    <source>
        <dbReference type="EMBL" id="AZB72974.1"/>
    </source>
</evidence>
<organism evidence="1 2">
    <name type="scientific">Synechococcus elongatus PCC 11801</name>
    <dbReference type="NCBI Taxonomy" id="2219813"/>
    <lineage>
        <taxon>Bacteria</taxon>
        <taxon>Bacillati</taxon>
        <taxon>Cyanobacteriota</taxon>
        <taxon>Cyanophyceae</taxon>
        <taxon>Synechococcales</taxon>
        <taxon>Synechococcaceae</taxon>
        <taxon>Synechococcus</taxon>
    </lineage>
</organism>
<proteinExistence type="predicted"/>
<name>A0AAN1QPF5_SYNEL</name>
<dbReference type="EMBL" id="CP030139">
    <property type="protein sequence ID" value="AZB72974.1"/>
    <property type="molecule type" value="Genomic_DNA"/>
</dbReference>